<organism evidence="2 3">
    <name type="scientific">Ornithinimicrobium cryptoxanthini</name>
    <dbReference type="NCBI Taxonomy" id="2934161"/>
    <lineage>
        <taxon>Bacteria</taxon>
        <taxon>Bacillati</taxon>
        <taxon>Actinomycetota</taxon>
        <taxon>Actinomycetes</taxon>
        <taxon>Micrococcales</taxon>
        <taxon>Ornithinimicrobiaceae</taxon>
        <taxon>Ornithinimicrobium</taxon>
    </lineage>
</organism>
<evidence type="ECO:0000313" key="2">
    <source>
        <dbReference type="EMBL" id="USQ76250.1"/>
    </source>
</evidence>
<feature type="region of interest" description="Disordered" evidence="1">
    <location>
        <begin position="1"/>
        <end position="21"/>
    </location>
</feature>
<evidence type="ECO:0000313" key="3">
    <source>
        <dbReference type="Proteomes" id="UP001056535"/>
    </source>
</evidence>
<reference evidence="2" key="1">
    <citation type="submission" date="2022-06" db="EMBL/GenBank/DDBJ databases">
        <title>Ornithinimicrobium JY.X270.</title>
        <authorList>
            <person name="Huang Y."/>
        </authorList>
    </citation>
    <scope>NUCLEOTIDE SEQUENCE</scope>
    <source>
        <strain evidence="2">JY.X270</strain>
    </source>
</reference>
<dbReference type="EMBL" id="CP099490">
    <property type="protein sequence ID" value="USQ76250.1"/>
    <property type="molecule type" value="Genomic_DNA"/>
</dbReference>
<dbReference type="RefSeq" id="WP_252620945.1">
    <property type="nucleotide sequence ID" value="NZ_CP099490.1"/>
</dbReference>
<name>A0ABY4YJ34_9MICO</name>
<gene>
    <name evidence="2" type="ORF">NF557_16935</name>
</gene>
<keyword evidence="3" id="KW-1185">Reference proteome</keyword>
<sequence>MTRRTVGASLPEGEVSASFSDAEVSASSAQLEESVPMAEAGGLQLLGAADAVVCEGDLCWVPPTGD</sequence>
<protein>
    <submittedName>
        <fullName evidence="2">Uncharacterized protein</fullName>
    </submittedName>
</protein>
<evidence type="ECO:0000256" key="1">
    <source>
        <dbReference type="SAM" id="MobiDB-lite"/>
    </source>
</evidence>
<dbReference type="Proteomes" id="UP001056535">
    <property type="component" value="Chromosome"/>
</dbReference>
<proteinExistence type="predicted"/>
<accession>A0ABY4YJ34</accession>